<gene>
    <name evidence="3" type="ORF">A2242_02985</name>
</gene>
<dbReference type="AlphaFoldDB" id="A0A1F5SK12"/>
<evidence type="ECO:0000313" key="3">
    <source>
        <dbReference type="EMBL" id="OGF27014.1"/>
    </source>
</evidence>
<keyword evidence="1" id="KW-0175">Coiled coil</keyword>
<evidence type="ECO:0000313" key="4">
    <source>
        <dbReference type="Proteomes" id="UP000178925"/>
    </source>
</evidence>
<proteinExistence type="predicted"/>
<dbReference type="EMBL" id="MFGC01000029">
    <property type="protein sequence ID" value="OGF27014.1"/>
    <property type="molecule type" value="Genomic_DNA"/>
</dbReference>
<feature type="coiled-coil region" evidence="1">
    <location>
        <begin position="133"/>
        <end position="160"/>
    </location>
</feature>
<feature type="region of interest" description="Disordered" evidence="2">
    <location>
        <begin position="317"/>
        <end position="355"/>
    </location>
</feature>
<evidence type="ECO:0000256" key="1">
    <source>
        <dbReference type="SAM" id="Coils"/>
    </source>
</evidence>
<comment type="caution">
    <text evidence="3">The sequence shown here is derived from an EMBL/GenBank/DDBJ whole genome shotgun (WGS) entry which is preliminary data.</text>
</comment>
<sequence>MQKKCWWYNETIQNLTITSMAISPENLQKTTPEKQPVALEMSEQGYPEKLEMLNESLEERGELSRGLTEVIHDEVYVKNPEKCGELLDRCAKPDVGLLIRNKLSEMLRHGQSSKYMGESSFGQRYDRRKVNDNSVEKTTREIYEEDLQRLESKGNELIKSKDEFTAHQKSQKKAVELIESISDKTERANLQEKLATETADRESLIAEDNETLQEQLNVYREPLEHEQTQLNEVISRHNETLQFINTEAKNLQDAIKKTDKDIATASKLTLLGDTGQKIVESLKAQREEAQKHLDEFREKEKIIRERLEGMKANKTEIDAELKRMNNISKTKDEQEAEKREKKETTKQKTAEQQPQVLTSAALETQKNTITPAAETEEETEYVEEDNEITDARQATKPTFKKISSDTKNTTTKENATNVFHFGEESNNESTAEKEQQLSMTIQEWVNTFGEDMQSRAILRSYFKNQDKTLIKLDTATSEKVAIPNIVQFLIDTVDSYKGRPVGAFNSVNKRLAEIKAERAQATA</sequence>
<reference evidence="3 4" key="1">
    <citation type="journal article" date="2016" name="Nat. Commun.">
        <title>Thousands of microbial genomes shed light on interconnected biogeochemical processes in an aquifer system.</title>
        <authorList>
            <person name="Anantharaman K."/>
            <person name="Brown C.T."/>
            <person name="Hug L.A."/>
            <person name="Sharon I."/>
            <person name="Castelle C.J."/>
            <person name="Probst A.J."/>
            <person name="Thomas B.C."/>
            <person name="Singh A."/>
            <person name="Wilkins M.J."/>
            <person name="Karaoz U."/>
            <person name="Brodie E.L."/>
            <person name="Williams K.H."/>
            <person name="Hubbard S.S."/>
            <person name="Banfield J.F."/>
        </authorList>
    </citation>
    <scope>NUCLEOTIDE SEQUENCE [LARGE SCALE GENOMIC DNA]</scope>
</reference>
<dbReference type="STRING" id="1797995.A2242_02985"/>
<dbReference type="Proteomes" id="UP000178925">
    <property type="component" value="Unassembled WGS sequence"/>
</dbReference>
<name>A0A1F5SK12_9BACT</name>
<protein>
    <submittedName>
        <fullName evidence="3">Uncharacterized protein</fullName>
    </submittedName>
</protein>
<feature type="compositionally biased region" description="Basic and acidic residues" evidence="2">
    <location>
        <begin position="317"/>
        <end position="349"/>
    </location>
</feature>
<evidence type="ECO:0000256" key="2">
    <source>
        <dbReference type="SAM" id="MobiDB-lite"/>
    </source>
</evidence>
<accession>A0A1F5SK12</accession>
<organism evidence="3 4">
    <name type="scientific">Candidatus Falkowbacteria bacterium RIFOXYA2_FULL_47_9</name>
    <dbReference type="NCBI Taxonomy" id="1797995"/>
    <lineage>
        <taxon>Bacteria</taxon>
        <taxon>Candidatus Falkowiibacteriota</taxon>
    </lineage>
</organism>